<gene>
    <name evidence="1" type="ORF">SMSRO_SF013640</name>
</gene>
<comment type="caution">
    <text evidence="1">The sequence shown here is derived from an EMBL/GenBank/DDBJ whole genome shotgun (WGS) entry which is preliminary data.</text>
</comment>
<evidence type="ECO:0000313" key="2">
    <source>
        <dbReference type="Proteomes" id="UP000031565"/>
    </source>
</evidence>
<dbReference type="Proteomes" id="UP000031565">
    <property type="component" value="Unassembled WGS sequence"/>
</dbReference>
<organism evidence="1 2">
    <name type="scientific">Spiroplasma poulsonii</name>
    <dbReference type="NCBI Taxonomy" id="2138"/>
    <lineage>
        <taxon>Bacteria</taxon>
        <taxon>Bacillati</taxon>
        <taxon>Mycoplasmatota</taxon>
        <taxon>Mollicutes</taxon>
        <taxon>Entomoplasmatales</taxon>
        <taxon>Spiroplasmataceae</taxon>
        <taxon>Spiroplasma</taxon>
    </lineage>
</organism>
<protein>
    <submittedName>
        <fullName evidence="1">Uncharacterized protein</fullName>
    </submittedName>
</protein>
<dbReference type="EMBL" id="JTLV02000001">
    <property type="protein sequence ID" value="PQM31527.1"/>
    <property type="molecule type" value="Genomic_DNA"/>
</dbReference>
<dbReference type="AlphaFoldDB" id="A0A2P6FDJ4"/>
<sequence length="54" mass="6467">MKKLKLKLKLKKITIDELTEKVNSGYRFKSPNDNKHYLLLIEDITDKIRNSYVE</sequence>
<reference evidence="1 2" key="1">
    <citation type="journal article" date="2015" name="MBio">
        <title>Genome sequence of the Drosophila melanogaster male-killing Spiroplasma strain MSRO endosymbiont.</title>
        <authorList>
            <person name="Paredes J.C."/>
            <person name="Herren J.K."/>
            <person name="Schupfer F."/>
            <person name="Marin R."/>
            <person name="Claverol S."/>
            <person name="Kuo C.H."/>
            <person name="Lemaitre B."/>
            <person name="Beven L."/>
        </authorList>
    </citation>
    <scope>NUCLEOTIDE SEQUENCE [LARGE SCALE GENOMIC DNA]</scope>
    <source>
        <strain evidence="1 2">MSRO</strain>
    </source>
</reference>
<dbReference type="RefSeq" id="WP_157944238.1">
    <property type="nucleotide sequence ID" value="NZ_CM020866.1"/>
</dbReference>
<accession>A0A2P6FDJ4</accession>
<evidence type="ECO:0000313" key="1">
    <source>
        <dbReference type="EMBL" id="PQM31527.1"/>
    </source>
</evidence>
<keyword evidence="2" id="KW-1185">Reference proteome</keyword>
<dbReference type="STRING" id="2138.SMSRO_v1c12890"/>
<proteinExistence type="predicted"/>
<name>A0A2P6FDJ4_9MOLU</name>